<proteinExistence type="predicted"/>
<dbReference type="PROSITE" id="PS51257">
    <property type="entry name" value="PROKAR_LIPOPROTEIN"/>
    <property type="match status" value="1"/>
</dbReference>
<accession>A0A2P2BP73</accession>
<evidence type="ECO:0000313" key="2">
    <source>
        <dbReference type="EMBL" id="CEI72169.1"/>
    </source>
</evidence>
<reference evidence="2 3" key="1">
    <citation type="submission" date="2014-09" db="EMBL/GenBank/DDBJ databases">
        <authorList>
            <person name="Hornung B.V."/>
        </authorList>
    </citation>
    <scope>NUCLEOTIDE SEQUENCE [LARGE SCALE GENOMIC DNA]</scope>
    <source>
        <strain evidence="2 3">FRIFI</strain>
    </source>
</reference>
<protein>
    <submittedName>
        <fullName evidence="2">Prokaryotic membrane lipoprotein lipid attachment site profile</fullName>
    </submittedName>
</protein>
<gene>
    <name evidence="2" type="ORF">FRIFI_0622</name>
</gene>
<feature type="transmembrane region" description="Helical" evidence="1">
    <location>
        <begin position="196"/>
        <end position="214"/>
    </location>
</feature>
<evidence type="ECO:0000256" key="1">
    <source>
        <dbReference type="SAM" id="Phobius"/>
    </source>
</evidence>
<dbReference type="NCBIfam" id="TIGR01167">
    <property type="entry name" value="LPXTG_anchor"/>
    <property type="match status" value="1"/>
</dbReference>
<keyword evidence="1" id="KW-0472">Membrane</keyword>
<dbReference type="AlphaFoldDB" id="A0A2P2BP73"/>
<sequence length="222" mass="24946">MKKLTTLITIFISIFVLTGCVNTDITLDIDKKGNISASAQILSSDYLMKGIDEAKLKESYSNVEKITEPGKTGYKITENIGNIKDIKIDNNKDLSKYADLIKINQEDKFLYNIYDVNIMLKDYMQKNMSSEELGMLGLLGSGFDLNFHLNTPLELIESNATSNSEKDGIHTYNWNFNLGNVDNIYAKVKIPNIKNIAILVVGIIALIGIIVFIIKKRKKNNI</sequence>
<dbReference type="EMBL" id="LN650648">
    <property type="protein sequence ID" value="CEI72169.1"/>
    <property type="molecule type" value="Genomic_DNA"/>
</dbReference>
<dbReference type="RefSeq" id="WP_166504953.1">
    <property type="nucleotide sequence ID" value="NZ_LN650648.1"/>
</dbReference>
<dbReference type="KEGG" id="rhom:FRIFI_0622"/>
<keyword evidence="3" id="KW-1185">Reference proteome</keyword>
<keyword evidence="2" id="KW-0449">Lipoprotein</keyword>
<evidence type="ECO:0000313" key="3">
    <source>
        <dbReference type="Proteomes" id="UP000245695"/>
    </source>
</evidence>
<keyword evidence="1" id="KW-1133">Transmembrane helix</keyword>
<name>A0A2P2BP73_9FIRM</name>
<dbReference type="Proteomes" id="UP000245695">
    <property type="component" value="Chromosome 1"/>
</dbReference>
<organism evidence="2 3">
    <name type="scientific">Romboutsia hominis</name>
    <dbReference type="NCBI Taxonomy" id="1507512"/>
    <lineage>
        <taxon>Bacteria</taxon>
        <taxon>Bacillati</taxon>
        <taxon>Bacillota</taxon>
        <taxon>Clostridia</taxon>
        <taxon>Peptostreptococcales</taxon>
        <taxon>Peptostreptococcaceae</taxon>
        <taxon>Romboutsia</taxon>
    </lineage>
</organism>
<keyword evidence="1" id="KW-0812">Transmembrane</keyword>